<dbReference type="InterPro" id="IPR027417">
    <property type="entry name" value="P-loop_NTPase"/>
</dbReference>
<sequence>MKRHIFKKLLAWKNDPARKPLLIKGVRQCGKTWLLKQFGKEHFTDTAYFNFEGNNPLHNVFASDLSTNRILTELGLLRGRPITLGTTLLIFDEIQFCPNALTSLKYFAEDLPEQHIACAGSLLGIALAKPLSFPVGKVTILTLHPMNFPEFLLANGKDLLCSHLADLHVEDQIPKSILPELKTLYRDYLITGGMPEAVSIWLATHDASRVEETHKQILQSYTLDFAKHAPLKDVPKLSLIWDAIPGQLAKDTGKFVFGHVKSGARAKDLEDALQWLIDAGLVHKIEKIDRPDIPLSAYADATHFKLYLADIGLLRTMSGFPAEALLAANPETSHMRGALTENYVLAELAAQDIGPIFFWKSGNRAEVDFVLQIKTEIIPIEVKSAENTRSKSLARYRELYEPHLSTKISLENLRILRKENGSLLELPLPLVWKMKDFAEDLLTQP</sequence>
<keyword evidence="4" id="KW-1185">Reference proteome</keyword>
<reference evidence="3 4" key="1">
    <citation type="submission" date="2023-06" db="EMBL/GenBank/DDBJ databases">
        <title>Genome sequence of Methancorpusculaceae sp. Cs1.</title>
        <authorList>
            <person name="Protasov E."/>
            <person name="Platt K."/>
            <person name="Poehlein A."/>
            <person name="Daniel R."/>
            <person name="Brune A."/>
        </authorList>
    </citation>
    <scope>NUCLEOTIDE SEQUENCE [LARGE SCALE GENOMIC DNA]</scope>
    <source>
        <strain evidence="3 4">Cs1</strain>
    </source>
</reference>
<comment type="caution">
    <text evidence="3">The sequence shown here is derived from an EMBL/GenBank/DDBJ whole genome shotgun (WGS) entry which is preliminary data.</text>
</comment>
<evidence type="ECO:0008006" key="5">
    <source>
        <dbReference type="Google" id="ProtNLM"/>
    </source>
</evidence>
<dbReference type="EMBL" id="JAWDKB010000003">
    <property type="protein sequence ID" value="MDV0443500.1"/>
    <property type="molecule type" value="Genomic_DNA"/>
</dbReference>
<organism evidence="3 4">
    <name type="scientific">Methanorbis rubei</name>
    <dbReference type="NCBI Taxonomy" id="3028300"/>
    <lineage>
        <taxon>Archaea</taxon>
        <taxon>Methanobacteriati</taxon>
        <taxon>Methanobacteriota</taxon>
        <taxon>Stenosarchaea group</taxon>
        <taxon>Methanomicrobia</taxon>
        <taxon>Methanomicrobiales</taxon>
        <taxon>Methanocorpusculaceae</taxon>
        <taxon>Methanorbis</taxon>
    </lineage>
</organism>
<gene>
    <name evidence="3" type="ORF">McpCs1_08780</name>
</gene>
<dbReference type="SUPFAM" id="SSF52540">
    <property type="entry name" value="P-loop containing nucleoside triphosphate hydrolases"/>
    <property type="match status" value="1"/>
</dbReference>
<dbReference type="RefSeq" id="WP_338096025.1">
    <property type="nucleotide sequence ID" value="NZ_JAWDKB010000003.1"/>
</dbReference>
<dbReference type="AlphaFoldDB" id="A0AAE4MEJ9"/>
<feature type="domain" description="DUF4143" evidence="2">
    <location>
        <begin position="224"/>
        <end position="384"/>
    </location>
</feature>
<protein>
    <recommendedName>
        <fullName evidence="5">ATPase</fullName>
    </recommendedName>
</protein>
<accession>A0AAE4MEJ9</accession>
<dbReference type="Proteomes" id="UP001283212">
    <property type="component" value="Unassembled WGS sequence"/>
</dbReference>
<dbReference type="Pfam" id="PF13173">
    <property type="entry name" value="AAA_14"/>
    <property type="match status" value="1"/>
</dbReference>
<evidence type="ECO:0000313" key="4">
    <source>
        <dbReference type="Proteomes" id="UP001283212"/>
    </source>
</evidence>
<dbReference type="Pfam" id="PF13635">
    <property type="entry name" value="DUF4143"/>
    <property type="match status" value="1"/>
</dbReference>
<evidence type="ECO:0000259" key="2">
    <source>
        <dbReference type="Pfam" id="PF13635"/>
    </source>
</evidence>
<dbReference type="InterPro" id="IPR025420">
    <property type="entry name" value="DUF4143"/>
</dbReference>
<feature type="domain" description="AAA" evidence="1">
    <location>
        <begin position="18"/>
        <end position="152"/>
    </location>
</feature>
<dbReference type="PANTHER" id="PTHR33295">
    <property type="entry name" value="ATPASE"/>
    <property type="match status" value="1"/>
</dbReference>
<evidence type="ECO:0000259" key="1">
    <source>
        <dbReference type="Pfam" id="PF13173"/>
    </source>
</evidence>
<name>A0AAE4MEJ9_9EURY</name>
<proteinExistence type="predicted"/>
<evidence type="ECO:0000313" key="3">
    <source>
        <dbReference type="EMBL" id="MDV0443500.1"/>
    </source>
</evidence>
<dbReference type="InterPro" id="IPR041682">
    <property type="entry name" value="AAA_14"/>
</dbReference>
<dbReference type="PANTHER" id="PTHR33295:SF7">
    <property type="entry name" value="ATPASE"/>
    <property type="match status" value="1"/>
</dbReference>